<gene>
    <name evidence="6" type="ordered locus">Caka_0634</name>
</gene>
<evidence type="ECO:0000313" key="7">
    <source>
        <dbReference type="Proteomes" id="UP000000925"/>
    </source>
</evidence>
<dbReference type="InterPro" id="IPR039448">
    <property type="entry name" value="Beta_helix"/>
</dbReference>
<dbReference type="PROSITE" id="PS51762">
    <property type="entry name" value="GH16_2"/>
    <property type="match status" value="1"/>
</dbReference>
<accession>D5EP00</accession>
<dbReference type="KEGG" id="caa:Caka_0634"/>
<keyword evidence="2 3" id="KW-0732">Signal</keyword>
<dbReference type="EMBL" id="CP001998">
    <property type="protein sequence ID" value="ADE53659.1"/>
    <property type="molecule type" value="Genomic_DNA"/>
</dbReference>
<dbReference type="PROSITE" id="PS51175">
    <property type="entry name" value="CBM6"/>
    <property type="match status" value="1"/>
</dbReference>
<name>D5EP00_CORAD</name>
<evidence type="ECO:0000256" key="3">
    <source>
        <dbReference type="SAM" id="SignalP"/>
    </source>
</evidence>
<dbReference type="InterPro" id="IPR008979">
    <property type="entry name" value="Galactose-bd-like_sf"/>
</dbReference>
<dbReference type="NCBIfam" id="NF041518">
    <property type="entry name" value="choice_anch_Q"/>
    <property type="match status" value="1"/>
</dbReference>
<protein>
    <submittedName>
        <fullName evidence="6">Glycoside hydrolase family 16</fullName>
    </submittedName>
</protein>
<dbReference type="InterPro" id="IPR013320">
    <property type="entry name" value="ConA-like_dom_sf"/>
</dbReference>
<feature type="signal peptide" evidence="3">
    <location>
        <begin position="1"/>
        <end position="23"/>
    </location>
</feature>
<dbReference type="GO" id="GO:0005975">
    <property type="term" value="P:carbohydrate metabolic process"/>
    <property type="evidence" value="ECO:0007669"/>
    <property type="project" value="InterPro"/>
</dbReference>
<feature type="domain" description="GH16" evidence="5">
    <location>
        <begin position="21"/>
        <end position="274"/>
    </location>
</feature>
<dbReference type="CDD" id="cd04080">
    <property type="entry name" value="CBM6_cellulase-like"/>
    <property type="match status" value="1"/>
</dbReference>
<dbReference type="InterPro" id="IPR006584">
    <property type="entry name" value="Cellulose-bd_IV"/>
</dbReference>
<dbReference type="GO" id="GO:0004553">
    <property type="term" value="F:hydrolase activity, hydrolyzing O-glycosyl compounds"/>
    <property type="evidence" value="ECO:0007669"/>
    <property type="project" value="InterPro"/>
</dbReference>
<dbReference type="Gene3D" id="2.160.20.10">
    <property type="entry name" value="Single-stranded right-handed beta-helix, Pectin lyase-like"/>
    <property type="match status" value="1"/>
</dbReference>
<dbReference type="InterPro" id="IPR005084">
    <property type="entry name" value="CBM6"/>
</dbReference>
<dbReference type="SUPFAM" id="SSF49785">
    <property type="entry name" value="Galactose-binding domain-like"/>
    <property type="match status" value="1"/>
</dbReference>
<sequence>MTHTLIKLLGVSLLAISPIVSSAQNYPLSDPTNSAGWILNEQMSDEFSGSSLDSTKWEPLDWSGRMPVEHSIDQVSLVNGEAVLEVDFKPGETTIAETAYTIDAGYFMSIDFQRYGYFEIRMKAQNYPIVTTWWLTGGSKTFNREIDMVESGFAVPGREYKWGHNYHVWLTPTATGVDDTHSAASPGYIDITYRPIDEYRTYGFEWDKDNMTLYLDGVPQYTRSTGDFRVGQRLMVGMEYNNWITSVQDMLNAVGNLPATYNIDYLRTWYKPDTDVRWYVDGVNGDDANDGLSWSTAKKTIMAAINESYNGDEIWVAQGVYMEYLTFMGMRNVEMYGGFRPGDHSLEDRRPELFPTLVIANSDAREVCQVNNVHGFRLDGFTLSGTEGGYESALRVQGPSSDIVIANCRMSWNNPAKGGGGGSLVTGKLDTNVRYENCVFANNSSFGTHAGSAAFYASGGAQVELDSCLFEGNETSEAGIIGVQWTDSTTRVDMTNCIVINNTTKAGEAAINVNSGTLTMTNCTVAGNSAHGVEIGNWSSIQPASFRNNIFYANVETGLYELARISTLENNLFHSNGTQLSWNGAKNSAGDINAISSASGNIVDDPLLLALAQSNVRLQATSPAINAALSSSAPALDADGNTRVLPDMGAYEFTGTALTRRPAGGINMQIPGRVDASAYDVGGQGVTFNDSSAVNQAQFYRGDGPGTEWKAGESSPNIGWTNAGDWMEYTVDIAPGTYEMHLRMGSTTNGNRIKVSLNGIELITATCPNTGSWSIFQTDHVATPTLAGGDDQVLRIEFLDGGMNCSWVEFHPAPLASAQDIGTPALAGTMHYDNGRYFVKGNGADLWGKTTDQFHYVHQVLNGDGYFIAKANEVYGPNDWGKSGIMFRESLAADAKYIALVQRPNNQLALMYRDTNSTAPQLLTSWTVGDNLNPKWLALARHGDEFRAYYSVDGQAWMLVAEAFDLPMAASLYRGLCVNPTHGSSYGYAIFSAVRSGSTPDSMVPADTDSDGDTVPDDWEIQYNTQALVPDSLDDPDGDGLHSGDEYLAGTHPNDHSSVFAATVYSPGTGYEVSFPTTSGRSYTVYRTEDITGTWAPLDTIVGSGSIETYVDLSGASKAFYKVEASLAP</sequence>
<dbReference type="Pfam" id="PF13229">
    <property type="entry name" value="Beta_helix"/>
    <property type="match status" value="1"/>
</dbReference>
<keyword evidence="7" id="KW-1185">Reference proteome</keyword>
<organism evidence="6 7">
    <name type="scientific">Coraliomargarita akajimensis (strain DSM 45221 / IAM 15411 / JCM 23193 / KCTC 12865 / 04OKA010-24)</name>
    <dbReference type="NCBI Taxonomy" id="583355"/>
    <lineage>
        <taxon>Bacteria</taxon>
        <taxon>Pseudomonadati</taxon>
        <taxon>Verrucomicrobiota</taxon>
        <taxon>Opitutia</taxon>
        <taxon>Puniceicoccales</taxon>
        <taxon>Coraliomargaritaceae</taxon>
        <taxon>Coraliomargarita</taxon>
    </lineage>
</organism>
<evidence type="ECO:0000256" key="1">
    <source>
        <dbReference type="ARBA" id="ARBA00006865"/>
    </source>
</evidence>
<evidence type="ECO:0000256" key="2">
    <source>
        <dbReference type="ARBA" id="ARBA00022729"/>
    </source>
</evidence>
<dbReference type="STRING" id="583355.Caka_0634"/>
<reference evidence="6 7" key="1">
    <citation type="journal article" date="2010" name="Stand. Genomic Sci.">
        <title>Complete genome sequence of Coraliomargarita akajimensis type strain (04OKA010-24).</title>
        <authorList>
            <person name="Mavromatis K."/>
            <person name="Abt B."/>
            <person name="Brambilla E."/>
            <person name="Lapidus A."/>
            <person name="Copeland A."/>
            <person name="Deshpande S."/>
            <person name="Nolan M."/>
            <person name="Lucas S."/>
            <person name="Tice H."/>
            <person name="Cheng J.F."/>
            <person name="Han C."/>
            <person name="Detter J.C."/>
            <person name="Woyke T."/>
            <person name="Goodwin L."/>
            <person name="Pitluck S."/>
            <person name="Held B."/>
            <person name="Brettin T."/>
            <person name="Tapia R."/>
            <person name="Ivanova N."/>
            <person name="Mikhailova N."/>
            <person name="Pati A."/>
            <person name="Liolios K."/>
            <person name="Chen A."/>
            <person name="Palaniappan K."/>
            <person name="Land M."/>
            <person name="Hauser L."/>
            <person name="Chang Y.J."/>
            <person name="Jeffries C.D."/>
            <person name="Rohde M."/>
            <person name="Goker M."/>
            <person name="Bristow J."/>
            <person name="Eisen J.A."/>
            <person name="Markowitz V."/>
            <person name="Hugenholtz P."/>
            <person name="Klenk H.P."/>
            <person name="Kyrpides N.C."/>
        </authorList>
    </citation>
    <scope>NUCLEOTIDE SEQUENCE [LARGE SCALE GENOMIC DNA]</scope>
    <source>
        <strain evidence="7">DSM 45221 / IAM 15411 / JCM 23193 / KCTC 12865</strain>
    </source>
</reference>
<dbReference type="InterPro" id="IPR000757">
    <property type="entry name" value="Beta-glucanase-like"/>
</dbReference>
<dbReference type="InterPro" id="IPR011050">
    <property type="entry name" value="Pectin_lyase_fold/virulence"/>
</dbReference>
<dbReference type="Gene3D" id="2.60.120.260">
    <property type="entry name" value="Galactose-binding domain-like"/>
    <property type="match status" value="1"/>
</dbReference>
<dbReference type="Pfam" id="PF18099">
    <property type="entry name" value="CBM_35_2"/>
    <property type="match status" value="1"/>
</dbReference>
<evidence type="ECO:0000259" key="5">
    <source>
        <dbReference type="PROSITE" id="PS51762"/>
    </source>
</evidence>
<dbReference type="InterPro" id="IPR006626">
    <property type="entry name" value="PbH1"/>
</dbReference>
<dbReference type="SMART" id="SM00606">
    <property type="entry name" value="CBD_IV"/>
    <property type="match status" value="1"/>
</dbReference>
<dbReference type="SMART" id="SM00710">
    <property type="entry name" value="PbH1"/>
    <property type="match status" value="4"/>
</dbReference>
<dbReference type="Proteomes" id="UP000000925">
    <property type="component" value="Chromosome"/>
</dbReference>
<dbReference type="SUPFAM" id="SSF49899">
    <property type="entry name" value="Concanavalin A-like lectins/glucanases"/>
    <property type="match status" value="2"/>
</dbReference>
<evidence type="ECO:0000259" key="4">
    <source>
        <dbReference type="PROSITE" id="PS51175"/>
    </source>
</evidence>
<dbReference type="GO" id="GO:0030246">
    <property type="term" value="F:carbohydrate binding"/>
    <property type="evidence" value="ECO:0007669"/>
    <property type="project" value="InterPro"/>
</dbReference>
<dbReference type="CAZy" id="CBM6">
    <property type="family name" value="Carbohydrate-Binding Module Family 6"/>
</dbReference>
<keyword evidence="6" id="KW-0378">Hydrolase</keyword>
<dbReference type="SUPFAM" id="SSF51126">
    <property type="entry name" value="Pectin lyase-like"/>
    <property type="match status" value="1"/>
</dbReference>
<feature type="domain" description="CBM6" evidence="4">
    <location>
        <begin position="693"/>
        <end position="811"/>
    </location>
</feature>
<evidence type="ECO:0000313" key="6">
    <source>
        <dbReference type="EMBL" id="ADE53659.1"/>
    </source>
</evidence>
<dbReference type="AlphaFoldDB" id="D5EP00"/>
<dbReference type="Pfam" id="PF00722">
    <property type="entry name" value="Glyco_hydro_16"/>
    <property type="match status" value="1"/>
</dbReference>
<dbReference type="InterPro" id="IPR012334">
    <property type="entry name" value="Pectin_lyas_fold"/>
</dbReference>
<dbReference type="Gene3D" id="2.60.120.200">
    <property type="match status" value="2"/>
</dbReference>
<proteinExistence type="inferred from homology"/>
<feature type="chain" id="PRO_5003070865" evidence="3">
    <location>
        <begin position="24"/>
        <end position="1129"/>
    </location>
</feature>
<dbReference type="InterPro" id="IPR059226">
    <property type="entry name" value="Choice_anch_Q_dom"/>
</dbReference>
<comment type="similarity">
    <text evidence="1">Belongs to the glycosyl hydrolase 16 family.</text>
</comment>
<dbReference type="InterPro" id="IPR041342">
    <property type="entry name" value="CBM35"/>
</dbReference>
<dbReference type="CAZy" id="GH16">
    <property type="family name" value="Glycoside Hydrolase Family 16"/>
</dbReference>
<dbReference type="OrthoDB" id="9809583at2"/>
<dbReference type="HOGENOM" id="CLU_279235_0_0_0"/>
<dbReference type="eggNOG" id="COG2273">
    <property type="taxonomic scope" value="Bacteria"/>
</dbReference>